<dbReference type="STRING" id="1120996.SAMN02746066_04176"/>
<dbReference type="AlphaFoldDB" id="A0A1M7N2A2"/>
<evidence type="ECO:0000313" key="2">
    <source>
        <dbReference type="EMBL" id="SHM97542.1"/>
    </source>
</evidence>
<dbReference type="Proteomes" id="UP000184038">
    <property type="component" value="Unassembled WGS sequence"/>
</dbReference>
<accession>A0A1M7N2A2</accession>
<feature type="domain" description="Metallo-beta-lactamase" evidence="1">
    <location>
        <begin position="42"/>
        <end position="233"/>
    </location>
</feature>
<protein>
    <submittedName>
        <fullName evidence="2">L-ascorbate metabolism protein UlaG, beta-lactamase superfamily</fullName>
    </submittedName>
</protein>
<organism evidence="2 3">
    <name type="scientific">Anaerosporobacter mobilis DSM 15930</name>
    <dbReference type="NCBI Taxonomy" id="1120996"/>
    <lineage>
        <taxon>Bacteria</taxon>
        <taxon>Bacillati</taxon>
        <taxon>Bacillota</taxon>
        <taxon>Clostridia</taxon>
        <taxon>Lachnospirales</taxon>
        <taxon>Lachnospiraceae</taxon>
        <taxon>Anaerosporobacter</taxon>
    </lineage>
</organism>
<dbReference type="EMBL" id="FRCP01000024">
    <property type="protein sequence ID" value="SHM97542.1"/>
    <property type="molecule type" value="Genomic_DNA"/>
</dbReference>
<dbReference type="InterPro" id="IPR036866">
    <property type="entry name" value="RibonucZ/Hydroxyglut_hydro"/>
</dbReference>
<sequence>MKTRTELINDINECKVGYGELAFWWLGQMGYAIKIDQTILYIDAYLEDSNTRSIPTLLNPSEVTNADIILGTHDHVDHIDRSSWNQMSKSSPNAKFITPSILLPSLAKDLEIEEERFIGLNDGVCVNLNGISIRGIASAHEALNQDKRTGEYPCLGYIIEGNGVKIYHAGDTCIYPELYKKLRENSHFSAIFLPINGRDAKRLENNIIGNMTYQEATDLAGYIEPDLVVPGHYEMFPGNSENPELFTSYLRVKYPHLKAWVGEHGERVILT</sequence>
<keyword evidence="3" id="KW-1185">Reference proteome</keyword>
<proteinExistence type="predicted"/>
<name>A0A1M7N2A2_9FIRM</name>
<evidence type="ECO:0000313" key="3">
    <source>
        <dbReference type="Proteomes" id="UP000184038"/>
    </source>
</evidence>
<evidence type="ECO:0000259" key="1">
    <source>
        <dbReference type="Pfam" id="PF12706"/>
    </source>
</evidence>
<reference evidence="2 3" key="1">
    <citation type="submission" date="2016-11" db="EMBL/GenBank/DDBJ databases">
        <authorList>
            <person name="Jaros S."/>
            <person name="Januszkiewicz K."/>
            <person name="Wedrychowicz H."/>
        </authorList>
    </citation>
    <scope>NUCLEOTIDE SEQUENCE [LARGE SCALE GENOMIC DNA]</scope>
    <source>
        <strain evidence="2 3">DSM 15930</strain>
    </source>
</reference>
<dbReference type="InterPro" id="IPR001279">
    <property type="entry name" value="Metallo-B-lactamas"/>
</dbReference>
<dbReference type="Pfam" id="PF12706">
    <property type="entry name" value="Lactamase_B_2"/>
    <property type="match status" value="1"/>
</dbReference>
<dbReference type="PANTHER" id="PTHR43546:SF3">
    <property type="entry name" value="UPF0173 METAL-DEPENDENT HYDROLASE MJ1163"/>
    <property type="match status" value="1"/>
</dbReference>
<dbReference type="OrthoDB" id="9789133at2"/>
<dbReference type="Gene3D" id="3.60.15.10">
    <property type="entry name" value="Ribonuclease Z/Hydroxyacylglutathione hydrolase-like"/>
    <property type="match status" value="1"/>
</dbReference>
<dbReference type="PANTHER" id="PTHR43546">
    <property type="entry name" value="UPF0173 METAL-DEPENDENT HYDROLASE MJ1163-RELATED"/>
    <property type="match status" value="1"/>
</dbReference>
<gene>
    <name evidence="2" type="ORF">SAMN02746066_04176</name>
</gene>
<dbReference type="SUPFAM" id="SSF56281">
    <property type="entry name" value="Metallo-hydrolase/oxidoreductase"/>
    <property type="match status" value="1"/>
</dbReference>
<dbReference type="InterPro" id="IPR050114">
    <property type="entry name" value="UPF0173_UPF0282_UlaG_hydrolase"/>
</dbReference>
<dbReference type="RefSeq" id="WP_073290999.1">
    <property type="nucleotide sequence ID" value="NZ_FRCP01000024.1"/>
</dbReference>